<name>A0A815I492_ADIRI</name>
<dbReference type="AlphaFoldDB" id="A0A815I492"/>
<keyword evidence="1" id="KW-0472">Membrane</keyword>
<organism evidence="2 3">
    <name type="scientific">Adineta ricciae</name>
    <name type="common">Rotifer</name>
    <dbReference type="NCBI Taxonomy" id="249248"/>
    <lineage>
        <taxon>Eukaryota</taxon>
        <taxon>Metazoa</taxon>
        <taxon>Spiralia</taxon>
        <taxon>Gnathifera</taxon>
        <taxon>Rotifera</taxon>
        <taxon>Eurotatoria</taxon>
        <taxon>Bdelloidea</taxon>
        <taxon>Adinetida</taxon>
        <taxon>Adinetidae</taxon>
        <taxon>Adineta</taxon>
    </lineage>
</organism>
<dbReference type="Proteomes" id="UP000663828">
    <property type="component" value="Unassembled WGS sequence"/>
</dbReference>
<evidence type="ECO:0000313" key="3">
    <source>
        <dbReference type="Proteomes" id="UP000663828"/>
    </source>
</evidence>
<sequence length="680" mass="78532">MHPKTLFAWFYKKGYNYNLFMLNNHEYDDDDEGNDDNVRDPTIILKHQKYKTWLYVVLLTACFYVLLYVTLMKTKSKTVIITNITVDTFNQLSDEYSKILSCPCRTISIPYQNFTSNNVTIHPVCSSNFTDREWIEALYFENASQYGVWDFRTTAYSQFELLSNLCSLSKEIISQIQNDTGKTELVSLYLLSREQIQMEINRTIESLKKSASFQVESFLTYLKTIIQANYLISALNTNSIVLISRMKNQMCSMNAVVTNAALGPHKYESIPATYRLFLHTMPGSTIVNGFFTGCTTLGALLQSTLDCLYETKCLQLLIDYFPILQQKNFNPENLVLSSGHEKLSVDKYLNDFFIQNWSSEVNYIKYFDQCSPSSCTYSITDRTELSYAITLLISLYGGLIIILRLIASFTIDILVKWKSCSKKRNENSEQGRTNLWKFIQKMKRTNLFKNVDDRSESTVKQQKMITRIYLALLFGSICTLCLFTSLNTEIIAIIVTEPPITTYKSLEVSYYKTLRCPCSNKAIPYEKLILLFPTFHQLCSSGFIDVSWIKMLKIDVGITIDNDWRNHAPPQFQLLSNFCEIAKKTINDAMKRYLSQLFIVSSVMNENDFYKIINSSLKQFYHSTAYTFGLTINTSQLLMQADQLYTGRTGIKEHTITDELIQNEIIDITNINESVKVCYY</sequence>
<evidence type="ECO:0000256" key="1">
    <source>
        <dbReference type="SAM" id="Phobius"/>
    </source>
</evidence>
<reference evidence="2" key="1">
    <citation type="submission" date="2021-02" db="EMBL/GenBank/DDBJ databases">
        <authorList>
            <person name="Nowell W R."/>
        </authorList>
    </citation>
    <scope>NUCLEOTIDE SEQUENCE</scope>
</reference>
<dbReference type="EMBL" id="CAJNOR010002937">
    <property type="protein sequence ID" value="CAF1358872.1"/>
    <property type="molecule type" value="Genomic_DNA"/>
</dbReference>
<feature type="transmembrane region" description="Helical" evidence="1">
    <location>
        <begin position="468"/>
        <end position="486"/>
    </location>
</feature>
<keyword evidence="1" id="KW-0812">Transmembrane</keyword>
<keyword evidence="3" id="KW-1185">Reference proteome</keyword>
<comment type="caution">
    <text evidence="2">The sequence shown here is derived from an EMBL/GenBank/DDBJ whole genome shotgun (WGS) entry which is preliminary data.</text>
</comment>
<accession>A0A815I492</accession>
<gene>
    <name evidence="2" type="ORF">XAT740_LOCUS31898</name>
</gene>
<protein>
    <submittedName>
        <fullName evidence="2">Uncharacterized protein</fullName>
    </submittedName>
</protein>
<keyword evidence="1" id="KW-1133">Transmembrane helix</keyword>
<proteinExistence type="predicted"/>
<feature type="transmembrane region" description="Helical" evidence="1">
    <location>
        <begin position="385"/>
        <end position="415"/>
    </location>
</feature>
<evidence type="ECO:0000313" key="2">
    <source>
        <dbReference type="EMBL" id="CAF1358872.1"/>
    </source>
</evidence>
<feature type="transmembrane region" description="Helical" evidence="1">
    <location>
        <begin position="53"/>
        <end position="71"/>
    </location>
</feature>